<protein>
    <submittedName>
        <fullName evidence="1">Unnamed protein product</fullName>
    </submittedName>
</protein>
<accession>A0A9W6YYT0</accession>
<proteinExistence type="predicted"/>
<evidence type="ECO:0000313" key="2">
    <source>
        <dbReference type="Proteomes" id="UP001165063"/>
    </source>
</evidence>
<gene>
    <name evidence="1" type="ORF">Amon01_000464500</name>
</gene>
<comment type="caution">
    <text evidence="1">The sequence shown here is derived from an EMBL/GenBank/DDBJ whole genome shotgun (WGS) entry which is preliminary data.</text>
</comment>
<reference evidence="1" key="1">
    <citation type="submission" date="2023-04" db="EMBL/GenBank/DDBJ databases">
        <title>Ambrosiozyma monospora NBRC 1965.</title>
        <authorList>
            <person name="Ichikawa N."/>
            <person name="Sato H."/>
            <person name="Tonouchi N."/>
        </authorList>
    </citation>
    <scope>NUCLEOTIDE SEQUENCE</scope>
    <source>
        <strain evidence="1">NBRC 1965</strain>
    </source>
</reference>
<organism evidence="1 2">
    <name type="scientific">Ambrosiozyma monospora</name>
    <name type="common">Yeast</name>
    <name type="synonym">Endomycopsis monosporus</name>
    <dbReference type="NCBI Taxonomy" id="43982"/>
    <lineage>
        <taxon>Eukaryota</taxon>
        <taxon>Fungi</taxon>
        <taxon>Dikarya</taxon>
        <taxon>Ascomycota</taxon>
        <taxon>Saccharomycotina</taxon>
        <taxon>Pichiomycetes</taxon>
        <taxon>Pichiales</taxon>
        <taxon>Pichiaceae</taxon>
        <taxon>Ambrosiozyma</taxon>
    </lineage>
</organism>
<dbReference type="EMBL" id="BSXU01002298">
    <property type="protein sequence ID" value="GMG36239.1"/>
    <property type="molecule type" value="Genomic_DNA"/>
</dbReference>
<keyword evidence="2" id="KW-1185">Reference proteome</keyword>
<dbReference type="Proteomes" id="UP001165063">
    <property type="component" value="Unassembled WGS sequence"/>
</dbReference>
<name>A0A9W6YYT0_AMBMO</name>
<dbReference type="AlphaFoldDB" id="A0A9W6YYT0"/>
<evidence type="ECO:0000313" key="1">
    <source>
        <dbReference type="EMBL" id="GMG36239.1"/>
    </source>
</evidence>
<sequence>MGNQKTIKNKEEDGYWSLDPGGCRLWGRPQESEWRTSKGNRIQTESRIQMSIISCQENLTKFERLTTYH</sequence>